<dbReference type="CDD" id="cd07989">
    <property type="entry name" value="LPLAT_AGPAT-like"/>
    <property type="match status" value="1"/>
</dbReference>
<proteinExistence type="predicted"/>
<accession>A0ABM9NUI9</accession>
<sequence>MKILFPLKAGILLLEKMKIISYILSTLFAIVFFIILLVFHPIQWIGLKLGGQELHQKVVNVMNWFLVKSLLILGVPVRVENKYDIPKNQTVIFVSNHQSMFDIPPIIWYFRKHCPKFVSKIELGKGIPSISFNLKHGGAALIDRKDKKQAIAEMINFSKRINEKKWSATIFPEGTRSRNGQPKSFASNGLKMLVKYNPDTYVVPLSINNSWKVFKYGKFPLGVGSPIKITTHEPIKVDSLPFEELLQKVEATVKSGIQQ</sequence>
<name>A0ABM9NUI9_9FLAO</name>
<organism evidence="6 7">
    <name type="scientific">Tenacibaculum platacis</name>
    <dbReference type="NCBI Taxonomy" id="3137852"/>
    <lineage>
        <taxon>Bacteria</taxon>
        <taxon>Pseudomonadati</taxon>
        <taxon>Bacteroidota</taxon>
        <taxon>Flavobacteriia</taxon>
        <taxon>Flavobacteriales</taxon>
        <taxon>Flavobacteriaceae</taxon>
        <taxon>Tenacibaculum</taxon>
    </lineage>
</organism>
<dbReference type="EC" id="2.3.1.51" evidence="6"/>
<evidence type="ECO:0000256" key="1">
    <source>
        <dbReference type="ARBA" id="ARBA00005189"/>
    </source>
</evidence>
<dbReference type="EMBL" id="CAXIXY010000003">
    <property type="protein sequence ID" value="CAL2079348.1"/>
    <property type="molecule type" value="Genomic_DNA"/>
</dbReference>
<gene>
    <name evidence="6" type="ORF">T190607A01A_10848</name>
</gene>
<evidence type="ECO:0000259" key="5">
    <source>
        <dbReference type="SMART" id="SM00563"/>
    </source>
</evidence>
<dbReference type="GO" id="GO:0003841">
    <property type="term" value="F:1-acylglycerol-3-phosphate O-acyltransferase activity"/>
    <property type="evidence" value="ECO:0007669"/>
    <property type="project" value="UniProtKB-EC"/>
</dbReference>
<dbReference type="PANTHER" id="PTHR10434:SF11">
    <property type="entry name" value="1-ACYL-SN-GLYCEROL-3-PHOSPHATE ACYLTRANSFERASE"/>
    <property type="match status" value="1"/>
</dbReference>
<keyword evidence="4" id="KW-0812">Transmembrane</keyword>
<feature type="domain" description="Phospholipid/glycerol acyltransferase" evidence="5">
    <location>
        <begin position="91"/>
        <end position="210"/>
    </location>
</feature>
<protein>
    <submittedName>
        <fullName evidence="6">1-acyl-sn-glycerol-3-phosphate acyltransferase</fullName>
        <ecNumber evidence="6">2.3.1.51</ecNumber>
    </submittedName>
</protein>
<keyword evidence="3 6" id="KW-0012">Acyltransferase</keyword>
<keyword evidence="7" id="KW-1185">Reference proteome</keyword>
<evidence type="ECO:0000313" key="6">
    <source>
        <dbReference type="EMBL" id="CAL2079348.1"/>
    </source>
</evidence>
<evidence type="ECO:0000256" key="2">
    <source>
        <dbReference type="ARBA" id="ARBA00022679"/>
    </source>
</evidence>
<evidence type="ECO:0000313" key="7">
    <source>
        <dbReference type="Proteomes" id="UP001497416"/>
    </source>
</evidence>
<comment type="caution">
    <text evidence="6">The sequence shown here is derived from an EMBL/GenBank/DDBJ whole genome shotgun (WGS) entry which is preliminary data.</text>
</comment>
<feature type="transmembrane region" description="Helical" evidence="4">
    <location>
        <begin position="20"/>
        <end position="42"/>
    </location>
</feature>
<evidence type="ECO:0000256" key="3">
    <source>
        <dbReference type="ARBA" id="ARBA00023315"/>
    </source>
</evidence>
<dbReference type="SUPFAM" id="SSF69593">
    <property type="entry name" value="Glycerol-3-phosphate (1)-acyltransferase"/>
    <property type="match status" value="1"/>
</dbReference>
<comment type="pathway">
    <text evidence="1">Lipid metabolism.</text>
</comment>
<dbReference type="PANTHER" id="PTHR10434">
    <property type="entry name" value="1-ACYL-SN-GLYCEROL-3-PHOSPHATE ACYLTRANSFERASE"/>
    <property type="match status" value="1"/>
</dbReference>
<dbReference type="Proteomes" id="UP001497416">
    <property type="component" value="Unassembled WGS sequence"/>
</dbReference>
<evidence type="ECO:0000256" key="4">
    <source>
        <dbReference type="SAM" id="Phobius"/>
    </source>
</evidence>
<dbReference type="SMART" id="SM00563">
    <property type="entry name" value="PlsC"/>
    <property type="match status" value="1"/>
</dbReference>
<keyword evidence="2 6" id="KW-0808">Transferase</keyword>
<keyword evidence="4" id="KW-0472">Membrane</keyword>
<dbReference type="Pfam" id="PF01553">
    <property type="entry name" value="Acyltransferase"/>
    <property type="match status" value="1"/>
</dbReference>
<dbReference type="InterPro" id="IPR002123">
    <property type="entry name" value="Plipid/glycerol_acylTrfase"/>
</dbReference>
<keyword evidence="4" id="KW-1133">Transmembrane helix</keyword>
<reference evidence="6 7" key="1">
    <citation type="submission" date="2024-05" db="EMBL/GenBank/DDBJ databases">
        <authorList>
            <person name="Duchaud E."/>
        </authorList>
    </citation>
    <scope>NUCLEOTIDE SEQUENCE [LARGE SCALE GENOMIC DNA]</scope>
    <source>
        <strain evidence="6">Ena-SAMPLE-TAB-13-05-2024-13:56:06:370-140302</strain>
    </source>
</reference>